<dbReference type="RefSeq" id="WP_001549081.1">
    <property type="nucleotide sequence ID" value="NZ_JAAOHZ010000068.1"/>
</dbReference>
<dbReference type="EMBL" id="CP051284">
    <property type="protein sequence ID" value="QJC11312.1"/>
    <property type="molecule type" value="Genomic_DNA"/>
</dbReference>
<evidence type="ECO:0000313" key="1">
    <source>
        <dbReference type="EMBL" id="QJC11312.1"/>
    </source>
</evidence>
<accession>A0A6M3Q0B9</accession>
<name>A0A6M3Q0B9_SALTM</name>
<reference evidence="1" key="1">
    <citation type="submission" date="2020-04" db="EMBL/GenBank/DDBJ databases">
        <title>Closed genome sequences and antimicrobial resistance profile of eight wild bird Salmonella strains obtained with MinIon and MiSeq sequencing.</title>
        <authorList>
            <person name="Naushad S."/>
            <person name="Duceppe M.-O."/>
            <person name="Dupras A.A."/>
            <person name="Gao R."/>
            <person name="Ogunremi D."/>
        </authorList>
    </citation>
    <scope>NUCLEOTIDE SEQUENCE</scope>
    <source>
        <strain evidence="1">OLF-FSR1_WB_Gull_ST-32</strain>
    </source>
</reference>
<organism evidence="1">
    <name type="scientific">Salmonella typhimurium</name>
    <dbReference type="NCBI Taxonomy" id="90371"/>
    <lineage>
        <taxon>Bacteria</taxon>
        <taxon>Pseudomonadati</taxon>
        <taxon>Pseudomonadota</taxon>
        <taxon>Gammaproteobacteria</taxon>
        <taxon>Enterobacterales</taxon>
        <taxon>Enterobacteriaceae</taxon>
        <taxon>Salmonella</taxon>
    </lineage>
</organism>
<sequence>MKKPTYEELEEALKELRRMAFARRTNSHNCGPFQYSDLCEDIIEVTQLIKVVKQ</sequence>
<protein>
    <submittedName>
        <fullName evidence="1">Uncharacterized protein</fullName>
    </submittedName>
</protein>
<proteinExistence type="predicted"/>
<gene>
    <name evidence="1" type="ORF">G4F89_18275</name>
</gene>
<dbReference type="AlphaFoldDB" id="A0A6M3Q0B9"/>